<evidence type="ECO:0000256" key="1">
    <source>
        <dbReference type="SAM" id="Coils"/>
    </source>
</evidence>
<dbReference type="EMBL" id="JAWDES010000005">
    <property type="protein sequence ID" value="MDU0261102.1"/>
    <property type="molecule type" value="Genomic_DNA"/>
</dbReference>
<dbReference type="EMBL" id="VVND01000002">
    <property type="protein sequence ID" value="KAA3160589.1"/>
    <property type="molecule type" value="Genomic_DNA"/>
</dbReference>
<keyword evidence="3" id="KW-0812">Transmembrane</keyword>
<evidence type="ECO:0000256" key="3">
    <source>
        <dbReference type="SAM" id="Phobius"/>
    </source>
</evidence>
<dbReference type="Proteomes" id="UP001055105">
    <property type="component" value="Unassembled WGS sequence"/>
</dbReference>
<reference evidence="5 7" key="1">
    <citation type="journal article" date="2019" name="Nat. Med.">
        <title>A library of human gut bacterial isolates paired with longitudinal multiomics data enables mechanistic microbiome research.</title>
        <authorList>
            <person name="Poyet M."/>
            <person name="Groussin M."/>
            <person name="Gibbons S.M."/>
            <person name="Avila-Pacheco J."/>
            <person name="Jiang X."/>
            <person name="Kearney S.M."/>
            <person name="Perrotta A.R."/>
            <person name="Berdy B."/>
            <person name="Zhao S."/>
            <person name="Lieberman T.D."/>
            <person name="Swanson P.K."/>
            <person name="Smith M."/>
            <person name="Roesemann S."/>
            <person name="Alexander J.E."/>
            <person name="Rich S.A."/>
            <person name="Livny J."/>
            <person name="Vlamakis H."/>
            <person name="Clish C."/>
            <person name="Bullock K."/>
            <person name="Deik A."/>
            <person name="Scott J."/>
            <person name="Pierce K.A."/>
            <person name="Xavier R.J."/>
            <person name="Alm E.J."/>
        </authorList>
    </citation>
    <scope>NUCLEOTIDE SEQUENCE [LARGE SCALE GENOMIC DNA]</scope>
    <source>
        <strain evidence="5 7">BIOML-A1</strain>
    </source>
</reference>
<evidence type="ECO:0000313" key="6">
    <source>
        <dbReference type="EMBL" id="MDU0261102.1"/>
    </source>
</evidence>
<evidence type="ECO:0000313" key="4">
    <source>
        <dbReference type="EMBL" id="GKI20471.1"/>
    </source>
</evidence>
<keyword evidence="7" id="KW-1185">Reference proteome</keyword>
<evidence type="ECO:0008006" key="9">
    <source>
        <dbReference type="Google" id="ProtNLM"/>
    </source>
</evidence>
<keyword evidence="1" id="KW-0175">Coiled coil</keyword>
<evidence type="ECO:0000256" key="2">
    <source>
        <dbReference type="SAM" id="MobiDB-lite"/>
    </source>
</evidence>
<sequence>MEENKQGYDPSEFEDDDYMTPQPDAGKSIRGYRIVIIILSVILVALSALYFSIHRQQMIDNRLLQSDRDSIQNDLGRLMTDFDNLQVTNDSISAGLTIERDRADSLMTRLKKERSWNLAKIKQYEKEVGTLRTIMKGYIRQIDSLNTLNKRLISENVGYRKEISSAKLRAEMAEEKAAELDNKVRVGAVIRARDITLAALNANSKPVSRVKNAARLRVDFVLTANELATPGEKTIYVRITSPDGYVLTTEAMPTFDFEGERLSYSAMREVDYQNQDLDVGIFYNSTGFAAGTYTVQLFCEGRLIGTSQIAMR</sequence>
<protein>
    <recommendedName>
        <fullName evidence="9">Chromosome segregation protein SMC</fullName>
    </recommendedName>
</protein>
<feature type="region of interest" description="Disordered" evidence="2">
    <location>
        <begin position="1"/>
        <end position="22"/>
    </location>
</feature>
<name>A0A5B5VTC6_9BACT</name>
<dbReference type="OMA" id="VTVYWDV"/>
<dbReference type="Proteomes" id="UP000324870">
    <property type="component" value="Unassembled WGS sequence"/>
</dbReference>
<reference evidence="6" key="3">
    <citation type="submission" date="2023-10" db="EMBL/GenBank/DDBJ databases">
        <title>Genome Sequence of the Bacteria from From Gut Wall in Crohn's Disease.</title>
        <authorList>
            <person name="Rodriguez-Palacios A."/>
        </authorList>
    </citation>
    <scope>NUCLEOTIDE SEQUENCE</scope>
    <source>
        <strain evidence="6">CavFT-hAR58</strain>
    </source>
</reference>
<evidence type="ECO:0000313" key="7">
    <source>
        <dbReference type="Proteomes" id="UP000324870"/>
    </source>
</evidence>
<proteinExistence type="predicted"/>
<accession>A0A5B5VTC6</accession>
<dbReference type="RefSeq" id="WP_014775192.1">
    <property type="nucleotide sequence ID" value="NZ_AP025581.1"/>
</dbReference>
<evidence type="ECO:0000313" key="8">
    <source>
        <dbReference type="Proteomes" id="UP001181347"/>
    </source>
</evidence>
<dbReference type="Proteomes" id="UP001181347">
    <property type="component" value="Unassembled WGS sequence"/>
</dbReference>
<organism evidence="6 8">
    <name type="scientific">Alistipes finegoldii</name>
    <dbReference type="NCBI Taxonomy" id="214856"/>
    <lineage>
        <taxon>Bacteria</taxon>
        <taxon>Pseudomonadati</taxon>
        <taxon>Bacteroidota</taxon>
        <taxon>Bacteroidia</taxon>
        <taxon>Bacteroidales</taxon>
        <taxon>Rikenellaceae</taxon>
        <taxon>Alistipes</taxon>
    </lineage>
</organism>
<dbReference type="AlphaFoldDB" id="A0A5B5VTC6"/>
<keyword evidence="3" id="KW-1133">Transmembrane helix</keyword>
<dbReference type="EMBL" id="BQOL01000003">
    <property type="protein sequence ID" value="GKI20471.1"/>
    <property type="molecule type" value="Genomic_DNA"/>
</dbReference>
<comment type="caution">
    <text evidence="6">The sequence shown here is derived from an EMBL/GenBank/DDBJ whole genome shotgun (WGS) entry which is preliminary data.</text>
</comment>
<feature type="coiled-coil region" evidence="1">
    <location>
        <begin position="156"/>
        <end position="183"/>
    </location>
</feature>
<gene>
    <name evidence="4" type="ORF">CE91St16_33790</name>
    <name evidence="5" type="ORF">F2A26_02300</name>
    <name evidence="6" type="ORF">RVH17_13475</name>
</gene>
<evidence type="ECO:0000313" key="5">
    <source>
        <dbReference type="EMBL" id="KAA3160589.1"/>
    </source>
</evidence>
<keyword evidence="3" id="KW-0472">Membrane</keyword>
<reference evidence="4" key="2">
    <citation type="submission" date="2022-01" db="EMBL/GenBank/DDBJ databases">
        <title>Novel bile acid biosynthetic pathways are enriched in the microbiome of centenarians.</title>
        <authorList>
            <person name="Sato Y."/>
            <person name="Atarashi K."/>
            <person name="Plichta R.D."/>
            <person name="Arai Y."/>
            <person name="Sasajima S."/>
            <person name="Kearney M.S."/>
            <person name="Suda W."/>
            <person name="Takeshita K."/>
            <person name="Sasaki T."/>
            <person name="Okamoto S."/>
            <person name="Skelly N.A."/>
            <person name="Okamura Y."/>
            <person name="Vlamakis H."/>
            <person name="Li Y."/>
            <person name="Tanoue T."/>
            <person name="Takei H."/>
            <person name="Nittono H."/>
            <person name="Narushima S."/>
            <person name="Irie J."/>
            <person name="Itoh H."/>
            <person name="Moriya K."/>
            <person name="Sugiura Y."/>
            <person name="Suematsu M."/>
            <person name="Moritoki N."/>
            <person name="Shibata S."/>
            <person name="Littman R.D."/>
            <person name="Fischbach A.M."/>
            <person name="Uwamino Y."/>
            <person name="Inoue T."/>
            <person name="Honda A."/>
            <person name="Hattori M."/>
            <person name="Murai T."/>
            <person name="Xavier J.R."/>
            <person name="Hirose N."/>
            <person name="Honda K."/>
        </authorList>
    </citation>
    <scope>NUCLEOTIDE SEQUENCE</scope>
    <source>
        <strain evidence="4">CE91-St16</strain>
    </source>
</reference>
<feature type="transmembrane region" description="Helical" evidence="3">
    <location>
        <begin position="31"/>
        <end position="53"/>
    </location>
</feature>